<keyword evidence="3" id="KW-1185">Reference proteome</keyword>
<feature type="compositionally biased region" description="Basic and acidic residues" evidence="1">
    <location>
        <begin position="218"/>
        <end position="230"/>
    </location>
</feature>
<name>A0AAV3RDQ8_LITER</name>
<feature type="compositionally biased region" description="Polar residues" evidence="1">
    <location>
        <begin position="96"/>
        <end position="107"/>
    </location>
</feature>
<dbReference type="AlphaFoldDB" id="A0AAV3RDQ8"/>
<evidence type="ECO:0000256" key="1">
    <source>
        <dbReference type="SAM" id="MobiDB-lite"/>
    </source>
</evidence>
<feature type="compositionally biased region" description="Low complexity" evidence="1">
    <location>
        <begin position="79"/>
        <end position="95"/>
    </location>
</feature>
<dbReference type="Proteomes" id="UP001454036">
    <property type="component" value="Unassembled WGS sequence"/>
</dbReference>
<reference evidence="2 3" key="1">
    <citation type="submission" date="2024-01" db="EMBL/GenBank/DDBJ databases">
        <title>The complete chloroplast genome sequence of Lithospermum erythrorhizon: insights into the phylogenetic relationship among Boraginaceae species and the maternal lineages of purple gromwells.</title>
        <authorList>
            <person name="Okada T."/>
            <person name="Watanabe K."/>
        </authorList>
    </citation>
    <scope>NUCLEOTIDE SEQUENCE [LARGE SCALE GENOMIC DNA]</scope>
</reference>
<organism evidence="2 3">
    <name type="scientific">Lithospermum erythrorhizon</name>
    <name type="common">Purple gromwell</name>
    <name type="synonym">Lithospermum officinale var. erythrorhizon</name>
    <dbReference type="NCBI Taxonomy" id="34254"/>
    <lineage>
        <taxon>Eukaryota</taxon>
        <taxon>Viridiplantae</taxon>
        <taxon>Streptophyta</taxon>
        <taxon>Embryophyta</taxon>
        <taxon>Tracheophyta</taxon>
        <taxon>Spermatophyta</taxon>
        <taxon>Magnoliopsida</taxon>
        <taxon>eudicotyledons</taxon>
        <taxon>Gunneridae</taxon>
        <taxon>Pentapetalae</taxon>
        <taxon>asterids</taxon>
        <taxon>lamiids</taxon>
        <taxon>Boraginales</taxon>
        <taxon>Boraginaceae</taxon>
        <taxon>Boraginoideae</taxon>
        <taxon>Lithospermeae</taxon>
        <taxon>Lithospermum</taxon>
    </lineage>
</organism>
<dbReference type="EMBL" id="BAABME010009124">
    <property type="protein sequence ID" value="GAA0174554.1"/>
    <property type="molecule type" value="Genomic_DNA"/>
</dbReference>
<evidence type="ECO:0000313" key="3">
    <source>
        <dbReference type="Proteomes" id="UP001454036"/>
    </source>
</evidence>
<sequence length="354" mass="38543">MAECVKEQSSVSEKSGSRLLRYPLRSGSKKEGKPPVVEVDSASAAARRGRSASNVSKSVSVMDLSVKGKSANKPPRRLSNPPKASASPAARSSGSITPISETRSKGSSGIRGKINTPVSDVSKSSSKKKFSVLTSSSYWLAQIKHSETAAKHSLSLGFFKLALEAGCEPLQLIRDELKSYARKHNLAEFGESVKELFENYNITENFEQLQVSETCSHVPEEGTRSDEDVHSSPSVGVMEQVKRNSLAGDAAETMQVKQLKKEKVQNDDSVSNIKKSAANKKPSNMKSTANTQGRNSQKRPQKTKQELNNTKVNKSVKRCAHEDSIDDLPVQKALEENKENLDTPKVDEIVASEV</sequence>
<feature type="compositionally biased region" description="Basic and acidic residues" evidence="1">
    <location>
        <begin position="333"/>
        <end position="348"/>
    </location>
</feature>
<gene>
    <name evidence="2" type="ORF">LIER_27925</name>
</gene>
<feature type="region of interest" description="Disordered" evidence="1">
    <location>
        <begin position="1"/>
        <end position="122"/>
    </location>
</feature>
<dbReference type="PANTHER" id="PTHR34468">
    <property type="entry name" value="MICROTUBULE-ASSOCIATED FUTSCH-LIKE PROTEIN"/>
    <property type="match status" value="1"/>
</dbReference>
<accession>A0AAV3RDQ8</accession>
<comment type="caution">
    <text evidence="2">The sequence shown here is derived from an EMBL/GenBank/DDBJ whole genome shotgun (WGS) entry which is preliminary data.</text>
</comment>
<protein>
    <submittedName>
        <fullName evidence="2">Uncharacterized protein</fullName>
    </submittedName>
</protein>
<feature type="compositionally biased region" description="Polar residues" evidence="1">
    <location>
        <begin position="281"/>
        <end position="295"/>
    </location>
</feature>
<feature type="region of interest" description="Disordered" evidence="1">
    <location>
        <begin position="255"/>
        <end position="354"/>
    </location>
</feature>
<proteinExistence type="predicted"/>
<evidence type="ECO:0000313" key="2">
    <source>
        <dbReference type="EMBL" id="GAA0174554.1"/>
    </source>
</evidence>
<dbReference type="PANTHER" id="PTHR34468:SF2">
    <property type="entry name" value="MICROTUBULE-ASSOCIATED FUTSCH-LIKE PROTEIN"/>
    <property type="match status" value="1"/>
</dbReference>
<feature type="region of interest" description="Disordered" evidence="1">
    <location>
        <begin position="214"/>
        <end position="235"/>
    </location>
</feature>